<reference evidence="1 2" key="1">
    <citation type="submission" date="2017-01" db="EMBL/GenBank/DDBJ databases">
        <title>The cable genome- insights into the physiology and evolution of filamentous bacteria capable of sulfide oxidation via long distance electron transfer.</title>
        <authorList>
            <person name="Schreiber L."/>
            <person name="Bjerg J.T."/>
            <person name="Boggild A."/>
            <person name="Van De Vossenberg J."/>
            <person name="Meysman F."/>
            <person name="Nielsen L.P."/>
            <person name="Schramm A."/>
            <person name="Kjeldsen K.U."/>
        </authorList>
    </citation>
    <scope>NUCLEOTIDE SEQUENCE [LARGE SCALE GENOMIC DNA]</scope>
    <source>
        <strain evidence="1">A2</strain>
    </source>
</reference>
<name>A0A444J0S3_9BACT</name>
<evidence type="ECO:0000313" key="2">
    <source>
        <dbReference type="Proteomes" id="UP000286862"/>
    </source>
</evidence>
<comment type="caution">
    <text evidence="1">The sequence shown here is derived from an EMBL/GenBank/DDBJ whole genome shotgun (WGS) entry which is preliminary data.</text>
</comment>
<organism evidence="1 2">
    <name type="scientific">Candidatus Electrothrix marina</name>
    <dbReference type="NCBI Taxonomy" id="1859130"/>
    <lineage>
        <taxon>Bacteria</taxon>
        <taxon>Pseudomonadati</taxon>
        <taxon>Thermodesulfobacteriota</taxon>
        <taxon>Desulfobulbia</taxon>
        <taxon>Desulfobulbales</taxon>
        <taxon>Desulfobulbaceae</taxon>
        <taxon>Candidatus Electrothrix</taxon>
    </lineage>
</organism>
<dbReference type="Proteomes" id="UP000286862">
    <property type="component" value="Unassembled WGS sequence"/>
</dbReference>
<evidence type="ECO:0000313" key="1">
    <source>
        <dbReference type="EMBL" id="RWX46632.1"/>
    </source>
</evidence>
<protein>
    <submittedName>
        <fullName evidence="1">Uncharacterized protein</fullName>
    </submittedName>
</protein>
<dbReference type="EMBL" id="MTKQ01000210">
    <property type="protein sequence ID" value="RWX46632.1"/>
    <property type="molecule type" value="Genomic_DNA"/>
</dbReference>
<dbReference type="AlphaFoldDB" id="A0A444J0S3"/>
<sequence>CWVVFGFFGEEYGTITLLSFGRQILFRMRVRHVRQDGEHMYSIIGRNFFA</sequence>
<gene>
    <name evidence="1" type="ORF">VT99_12105</name>
</gene>
<feature type="non-terminal residue" evidence="1">
    <location>
        <position position="1"/>
    </location>
</feature>
<proteinExistence type="predicted"/>
<accession>A0A444J0S3</accession>